<reference evidence="2" key="1">
    <citation type="journal article" date="2021" name="mSystems">
        <title>Bacteria and Archaea Synergistically Convert Glycine Betaine to Biogenic Methane in the Formosa Cold Seep of the South China Sea.</title>
        <authorList>
            <person name="Li L."/>
            <person name="Zhang W."/>
            <person name="Zhang S."/>
            <person name="Song L."/>
            <person name="Sun Q."/>
            <person name="Zhang H."/>
            <person name="Xiang H."/>
            <person name="Dong X."/>
        </authorList>
    </citation>
    <scope>NUCLEOTIDE SEQUENCE</scope>
    <source>
        <strain evidence="2">ZWT</strain>
    </source>
</reference>
<feature type="transmembrane region" description="Helical" evidence="1">
    <location>
        <begin position="332"/>
        <end position="354"/>
    </location>
</feature>
<keyword evidence="1" id="KW-1133">Transmembrane helix</keyword>
<dbReference type="Proteomes" id="UP001056429">
    <property type="component" value="Unassembled WGS sequence"/>
</dbReference>
<reference evidence="2" key="2">
    <citation type="submission" date="2021-04" db="EMBL/GenBank/DDBJ databases">
        <authorList>
            <person name="Dong X."/>
        </authorList>
    </citation>
    <scope>NUCLEOTIDE SEQUENCE</scope>
    <source>
        <strain evidence="2">ZWT</strain>
    </source>
</reference>
<gene>
    <name evidence="2" type="ORF">KDK92_06680</name>
</gene>
<evidence type="ECO:0008006" key="4">
    <source>
        <dbReference type="Google" id="ProtNLM"/>
    </source>
</evidence>
<dbReference type="RefSeq" id="WP_250858416.1">
    <property type="nucleotide sequence ID" value="NZ_JAGSOJ010000001.1"/>
</dbReference>
<organism evidence="2 3">
    <name type="scientific">Oceanirhabdus seepicola</name>
    <dbReference type="NCBI Taxonomy" id="2828781"/>
    <lineage>
        <taxon>Bacteria</taxon>
        <taxon>Bacillati</taxon>
        <taxon>Bacillota</taxon>
        <taxon>Clostridia</taxon>
        <taxon>Eubacteriales</taxon>
        <taxon>Clostridiaceae</taxon>
        <taxon>Oceanirhabdus</taxon>
    </lineage>
</organism>
<feature type="transmembrane region" description="Helical" evidence="1">
    <location>
        <begin position="169"/>
        <end position="192"/>
    </location>
</feature>
<comment type="caution">
    <text evidence="2">The sequence shown here is derived from an EMBL/GenBank/DDBJ whole genome shotgun (WGS) entry which is preliminary data.</text>
</comment>
<dbReference type="PANTHER" id="PTHR36178">
    <property type="entry name" value="SLR0625 PROTEIN"/>
    <property type="match status" value="1"/>
</dbReference>
<feature type="transmembrane region" description="Helical" evidence="1">
    <location>
        <begin position="101"/>
        <end position="124"/>
    </location>
</feature>
<dbReference type="PANTHER" id="PTHR36178:SF1">
    <property type="entry name" value="SODIUM_GLUTAMATE SYMPORTER"/>
    <property type="match status" value="1"/>
</dbReference>
<feature type="transmembrane region" description="Helical" evidence="1">
    <location>
        <begin position="366"/>
        <end position="387"/>
    </location>
</feature>
<feature type="transmembrane region" description="Helical" evidence="1">
    <location>
        <begin position="6"/>
        <end position="26"/>
    </location>
</feature>
<dbReference type="Pfam" id="PF03616">
    <property type="entry name" value="Glt_symporter"/>
    <property type="match status" value="1"/>
</dbReference>
<feature type="transmembrane region" description="Helical" evidence="1">
    <location>
        <begin position="59"/>
        <end position="80"/>
    </location>
</feature>
<feature type="transmembrane region" description="Helical" evidence="1">
    <location>
        <begin position="303"/>
        <end position="320"/>
    </location>
</feature>
<keyword evidence="3" id="KW-1185">Reference proteome</keyword>
<name>A0A9J6NZB7_9CLOT</name>
<feature type="transmembrane region" description="Helical" evidence="1">
    <location>
        <begin position="136"/>
        <end position="157"/>
    </location>
</feature>
<feature type="transmembrane region" description="Helical" evidence="1">
    <location>
        <begin position="33"/>
        <end position="53"/>
    </location>
</feature>
<feature type="transmembrane region" description="Helical" evidence="1">
    <location>
        <begin position="399"/>
        <end position="420"/>
    </location>
</feature>
<dbReference type="GO" id="GO:0015501">
    <property type="term" value="F:glutamate:sodium symporter activity"/>
    <property type="evidence" value="ECO:0007669"/>
    <property type="project" value="InterPro"/>
</dbReference>
<protein>
    <recommendedName>
        <fullName evidence="4">Sodium:glutamate symporter</fullName>
    </recommendedName>
</protein>
<keyword evidence="1" id="KW-0472">Membrane</keyword>
<dbReference type="EMBL" id="JAGSOJ010000001">
    <property type="protein sequence ID" value="MCM1989420.1"/>
    <property type="molecule type" value="Genomic_DNA"/>
</dbReference>
<feature type="transmembrane region" description="Helical" evidence="1">
    <location>
        <begin position="262"/>
        <end position="283"/>
    </location>
</feature>
<dbReference type="GO" id="GO:0015813">
    <property type="term" value="P:L-glutamate transmembrane transport"/>
    <property type="evidence" value="ECO:0007669"/>
    <property type="project" value="InterPro"/>
</dbReference>
<evidence type="ECO:0000313" key="3">
    <source>
        <dbReference type="Proteomes" id="UP001056429"/>
    </source>
</evidence>
<feature type="transmembrane region" description="Helical" evidence="1">
    <location>
        <begin position="426"/>
        <end position="445"/>
    </location>
</feature>
<evidence type="ECO:0000313" key="2">
    <source>
        <dbReference type="EMBL" id="MCM1989420.1"/>
    </source>
</evidence>
<dbReference type="InterPro" id="IPR004445">
    <property type="entry name" value="GltS"/>
</dbReference>
<evidence type="ECO:0000256" key="1">
    <source>
        <dbReference type="SAM" id="Phobius"/>
    </source>
</evidence>
<proteinExistence type="predicted"/>
<dbReference type="GO" id="GO:0016020">
    <property type="term" value="C:membrane"/>
    <property type="evidence" value="ECO:0007669"/>
    <property type="project" value="InterPro"/>
</dbReference>
<feature type="transmembrane region" description="Helical" evidence="1">
    <location>
        <begin position="238"/>
        <end position="255"/>
    </location>
</feature>
<keyword evidence="1" id="KW-0812">Transmembrane</keyword>
<sequence length="464" mass="50319">MNFDFFIMFGWISVLLLAGTAIRAKFKIVQKSLVPSSLIGGILGLILMNLGVIKIPEAALSQFVFHLFAISFIAIGLMEGKSEGKSSGKKGSFFKSPVFKGGLWMATFFYVIYILQAILGFSVIKVFNLAGFENTIPLLGLLVPTGFAMGPGQAVVAGQILEQLGYQGAISVGVSFAAIGFLVCFLIGVPVANWGIRKGLAKHAGEISEEFLSGVLNKDNPKESAGELTFHAANVETFTVHAALIGMIYLISYYFASSVSQFCSASIATAIMGMVWVFGLVFSKLTNSVMNKMNIGHVMSPPLFKRIAGWAIDFMVLTTIMSVKISSLGEYLLPVIIICILTAIITAILSYYFGRRIGGDNDFERALVMYGVCTGTTNSGLILLRMIDPEYKTTTVLEVAMHVVIGDAFLGLAVQFIGLAPAIMGWSYSITFLALGGFFLLYLIMMKVFKVWGKPTFSLFEKNM</sequence>
<accession>A0A9J6NZB7</accession>
<dbReference type="AlphaFoldDB" id="A0A9J6NZB7"/>